<feature type="transmembrane region" description="Helical" evidence="2">
    <location>
        <begin position="459"/>
        <end position="477"/>
    </location>
</feature>
<feature type="transmembrane region" description="Helical" evidence="2">
    <location>
        <begin position="171"/>
        <end position="194"/>
    </location>
</feature>
<dbReference type="EMBL" id="FZNO01000013">
    <property type="protein sequence ID" value="SNR56947.1"/>
    <property type="molecule type" value="Genomic_DNA"/>
</dbReference>
<organism evidence="3 4">
    <name type="scientific">Blastococcus mobilis</name>
    <dbReference type="NCBI Taxonomy" id="1938746"/>
    <lineage>
        <taxon>Bacteria</taxon>
        <taxon>Bacillati</taxon>
        <taxon>Actinomycetota</taxon>
        <taxon>Actinomycetes</taxon>
        <taxon>Geodermatophilales</taxon>
        <taxon>Geodermatophilaceae</taxon>
        <taxon>Blastococcus</taxon>
    </lineage>
</organism>
<feature type="transmembrane region" description="Helical" evidence="2">
    <location>
        <begin position="270"/>
        <end position="288"/>
    </location>
</feature>
<dbReference type="AlphaFoldDB" id="A0A238XDB3"/>
<evidence type="ECO:0000256" key="1">
    <source>
        <dbReference type="SAM" id="MobiDB-lite"/>
    </source>
</evidence>
<dbReference type="Proteomes" id="UP000198403">
    <property type="component" value="Unassembled WGS sequence"/>
</dbReference>
<keyword evidence="2" id="KW-0472">Membrane</keyword>
<feature type="transmembrane region" description="Helical" evidence="2">
    <location>
        <begin position="72"/>
        <end position="93"/>
    </location>
</feature>
<proteinExistence type="predicted"/>
<protein>
    <submittedName>
        <fullName evidence="3">Uncharacterized protein</fullName>
    </submittedName>
</protein>
<keyword evidence="2" id="KW-1133">Transmembrane helix</keyword>
<keyword evidence="4" id="KW-1185">Reference proteome</keyword>
<gene>
    <name evidence="3" type="ORF">SAMN06272737_11314</name>
</gene>
<evidence type="ECO:0000313" key="3">
    <source>
        <dbReference type="EMBL" id="SNR56947.1"/>
    </source>
</evidence>
<sequence length="556" mass="56534">MDGVNDGSIPPLPGRAAGGHEHAGPSVRAYRNELLMGSDHMVDEKARLIDAPGSVRPYSGEGPSGPRTLHRLGVALLAGVLAVVVVALATGLMTGRPVGVTDNGDGVRLFCGAGLVPATPTGQANWAGGVVLDFVAGGVPCPDPAPSSALALLDAAVGGAAGPWALTELGWLYALAVAGVTVLGAWAATAGGLLRAAVLVPPLVPLGDADFSRFFLSTYGEPAGMLGTYALCVGTAAVAVTCPRHRAARGMALLLVAAGGLLAATAKTAYAPVLAVAVLVCVLTSIAVPGRPRRWAHLAGPALAAVLLAASVAPLASAQAWQARHYAWVNTHNLVFTLVLPEVGPEAATAVGLPAEANSHAGRAYYPDGPAGVPGAEVIAADPEGVRNAAWRTLVRHPDALLQSLGIALQSTADRELDYLAGEPWTPATRPSRVVAPVGAQAATAESLHRWLDEMSRPWWPSLLAAAGMALGGASFRIRSPLARGLGRLSGLAAVTAVGLALVAVLGDGFFEIAKHTWLSAYLLDVALWAAAGTLAVAVMLPLRRATARGTSRTVR</sequence>
<evidence type="ECO:0000313" key="4">
    <source>
        <dbReference type="Proteomes" id="UP000198403"/>
    </source>
</evidence>
<feature type="transmembrane region" description="Helical" evidence="2">
    <location>
        <begin position="519"/>
        <end position="543"/>
    </location>
</feature>
<feature type="transmembrane region" description="Helical" evidence="2">
    <location>
        <begin position="214"/>
        <end position="240"/>
    </location>
</feature>
<evidence type="ECO:0000256" key="2">
    <source>
        <dbReference type="SAM" id="Phobius"/>
    </source>
</evidence>
<feature type="region of interest" description="Disordered" evidence="1">
    <location>
        <begin position="1"/>
        <end position="24"/>
    </location>
</feature>
<accession>A0A238XDB3</accession>
<feature type="transmembrane region" description="Helical" evidence="2">
    <location>
        <begin position="295"/>
        <end position="316"/>
    </location>
</feature>
<feature type="transmembrane region" description="Helical" evidence="2">
    <location>
        <begin position="247"/>
        <end position="264"/>
    </location>
</feature>
<keyword evidence="2" id="KW-0812">Transmembrane</keyword>
<name>A0A238XDB3_9ACTN</name>
<feature type="transmembrane region" description="Helical" evidence="2">
    <location>
        <begin position="489"/>
        <end position="507"/>
    </location>
</feature>
<reference evidence="3 4" key="1">
    <citation type="submission" date="2017-06" db="EMBL/GenBank/DDBJ databases">
        <authorList>
            <person name="Kim H.J."/>
            <person name="Triplett B.A."/>
        </authorList>
    </citation>
    <scope>NUCLEOTIDE SEQUENCE [LARGE SCALE GENOMIC DNA]</scope>
    <source>
        <strain evidence="3 4">DSM 44272</strain>
    </source>
</reference>